<dbReference type="Proteomes" id="UP000663828">
    <property type="component" value="Unassembled WGS sequence"/>
</dbReference>
<evidence type="ECO:0000313" key="2">
    <source>
        <dbReference type="EMBL" id="CAF1523563.1"/>
    </source>
</evidence>
<gene>
    <name evidence="2" type="ORF">EDS130_LOCUS44045</name>
    <name evidence="1" type="ORF">XAT740_LOCUS29210</name>
</gene>
<dbReference type="SUPFAM" id="SSF48452">
    <property type="entry name" value="TPR-like"/>
    <property type="match status" value="1"/>
</dbReference>
<dbReference type="EMBL" id="CAJNOJ010000796">
    <property type="protein sequence ID" value="CAF1523563.1"/>
    <property type="molecule type" value="Genomic_DNA"/>
</dbReference>
<reference evidence="2" key="1">
    <citation type="submission" date="2021-02" db="EMBL/GenBank/DDBJ databases">
        <authorList>
            <person name="Nowell W R."/>
        </authorList>
    </citation>
    <scope>NUCLEOTIDE SEQUENCE</scope>
</reference>
<proteinExistence type="predicted"/>
<dbReference type="InterPro" id="IPR011990">
    <property type="entry name" value="TPR-like_helical_dom_sf"/>
</dbReference>
<dbReference type="AlphaFoldDB" id="A0A815UJR3"/>
<evidence type="ECO:0000313" key="3">
    <source>
        <dbReference type="Proteomes" id="UP000663828"/>
    </source>
</evidence>
<dbReference type="Proteomes" id="UP000663852">
    <property type="component" value="Unassembled WGS sequence"/>
</dbReference>
<sequence length="211" mass="24471">MFETKFGTPQVPTDFNCLSLAGDSLRVYDEIASEIKSIKFPSFGNQSLSEILAFIRSNEHHDSFQKLNRLYYSYAILMMKNNMYEEAITTMERQLNSCNASGFTFRDPFLKSRHHMQLGHSYRHLRINDKALKYYELVLGENVGLPLDEHVGILVGYGKVLDAMNNYKDALYQYIEVSEIYINNSSICSADERQDIEKCVERVFMQRISID</sequence>
<dbReference type="Gene3D" id="1.25.40.10">
    <property type="entry name" value="Tetratricopeptide repeat domain"/>
    <property type="match status" value="1"/>
</dbReference>
<dbReference type="OrthoDB" id="9983460at2759"/>
<comment type="caution">
    <text evidence="2">The sequence shown here is derived from an EMBL/GenBank/DDBJ whole genome shotgun (WGS) entry which is preliminary data.</text>
</comment>
<protein>
    <submittedName>
        <fullName evidence="2">Uncharacterized protein</fullName>
    </submittedName>
</protein>
<dbReference type="EMBL" id="CAJNOR010002534">
    <property type="protein sequence ID" value="CAF1307703.1"/>
    <property type="molecule type" value="Genomic_DNA"/>
</dbReference>
<name>A0A815UJR3_ADIRI</name>
<evidence type="ECO:0000313" key="1">
    <source>
        <dbReference type="EMBL" id="CAF1307703.1"/>
    </source>
</evidence>
<accession>A0A815UJR3</accession>
<evidence type="ECO:0000313" key="4">
    <source>
        <dbReference type="Proteomes" id="UP000663852"/>
    </source>
</evidence>
<organism evidence="2 4">
    <name type="scientific">Adineta ricciae</name>
    <name type="common">Rotifer</name>
    <dbReference type="NCBI Taxonomy" id="249248"/>
    <lineage>
        <taxon>Eukaryota</taxon>
        <taxon>Metazoa</taxon>
        <taxon>Spiralia</taxon>
        <taxon>Gnathifera</taxon>
        <taxon>Rotifera</taxon>
        <taxon>Eurotatoria</taxon>
        <taxon>Bdelloidea</taxon>
        <taxon>Adinetida</taxon>
        <taxon>Adinetidae</taxon>
        <taxon>Adineta</taxon>
    </lineage>
</organism>
<keyword evidence="3" id="KW-1185">Reference proteome</keyword>